<keyword evidence="5" id="KW-1185">Reference proteome</keyword>
<reference evidence="4" key="2">
    <citation type="submission" date="2020-05" db="UniProtKB">
        <authorList>
            <consortium name="EnsemblMetazoa"/>
        </authorList>
    </citation>
    <scope>IDENTIFICATION</scope>
    <source>
        <strain evidence="4">wikel</strain>
    </source>
</reference>
<accession>B7Q3M8</accession>
<keyword evidence="2" id="KW-0732">Signal</keyword>
<dbReference type="HOGENOM" id="CLU_2111529_0_0_1"/>
<protein>
    <recommendedName>
        <fullName evidence="6">Secreted protein</fullName>
    </recommendedName>
</protein>
<evidence type="ECO:0000256" key="2">
    <source>
        <dbReference type="SAM" id="SignalP"/>
    </source>
</evidence>
<evidence type="ECO:0008006" key="6">
    <source>
        <dbReference type="Google" id="ProtNLM"/>
    </source>
</evidence>
<dbReference type="EMBL" id="DS851007">
    <property type="protein sequence ID" value="EEC13450.1"/>
    <property type="molecule type" value="Genomic_DNA"/>
</dbReference>
<dbReference type="PaxDb" id="6945-B7Q3M8"/>
<evidence type="ECO:0000313" key="3">
    <source>
        <dbReference type="EMBL" id="EEC13450.1"/>
    </source>
</evidence>
<dbReference type="EMBL" id="ABJB010917045">
    <property type="status" value="NOT_ANNOTATED_CDS"/>
    <property type="molecule type" value="Genomic_DNA"/>
</dbReference>
<evidence type="ECO:0000313" key="4">
    <source>
        <dbReference type="EnsemblMetazoa" id="ISCW008646-PA"/>
    </source>
</evidence>
<feature type="region of interest" description="Disordered" evidence="1">
    <location>
        <begin position="19"/>
        <end position="46"/>
    </location>
</feature>
<evidence type="ECO:0000256" key="1">
    <source>
        <dbReference type="SAM" id="MobiDB-lite"/>
    </source>
</evidence>
<dbReference type="AlphaFoldDB" id="B7Q3M8"/>
<evidence type="ECO:0000313" key="5">
    <source>
        <dbReference type="Proteomes" id="UP000001555"/>
    </source>
</evidence>
<dbReference type="VEuPathDB" id="VectorBase:ISCW008646"/>
<gene>
    <name evidence="3" type="ORF">IscW_ISCW008646</name>
</gene>
<reference evidence="3 5" key="1">
    <citation type="submission" date="2008-03" db="EMBL/GenBank/DDBJ databases">
        <title>Annotation of Ixodes scapularis.</title>
        <authorList>
            <consortium name="Ixodes scapularis Genome Project Consortium"/>
            <person name="Caler E."/>
            <person name="Hannick L.I."/>
            <person name="Bidwell S."/>
            <person name="Joardar V."/>
            <person name="Thiagarajan M."/>
            <person name="Amedeo P."/>
            <person name="Galinsky K.J."/>
            <person name="Schobel S."/>
            <person name="Inman J."/>
            <person name="Hostetler J."/>
            <person name="Miller J."/>
            <person name="Hammond M."/>
            <person name="Megy K."/>
            <person name="Lawson D."/>
            <person name="Kodira C."/>
            <person name="Sutton G."/>
            <person name="Meyer J."/>
            <person name="Hill C.A."/>
            <person name="Birren B."/>
            <person name="Nene V."/>
            <person name="Collins F."/>
            <person name="Alarcon-Chaidez F."/>
            <person name="Wikel S."/>
            <person name="Strausberg R."/>
        </authorList>
    </citation>
    <scope>NUCLEOTIDE SEQUENCE [LARGE SCALE GENOMIC DNA]</scope>
    <source>
        <strain evidence="5">Wikel</strain>
        <strain evidence="3">Wikel colony</strain>
    </source>
</reference>
<feature type="compositionally biased region" description="Polar residues" evidence="1">
    <location>
        <begin position="29"/>
        <end position="40"/>
    </location>
</feature>
<organism>
    <name type="scientific">Ixodes scapularis</name>
    <name type="common">Black-legged tick</name>
    <name type="synonym">Deer tick</name>
    <dbReference type="NCBI Taxonomy" id="6945"/>
    <lineage>
        <taxon>Eukaryota</taxon>
        <taxon>Metazoa</taxon>
        <taxon>Ecdysozoa</taxon>
        <taxon>Arthropoda</taxon>
        <taxon>Chelicerata</taxon>
        <taxon>Arachnida</taxon>
        <taxon>Acari</taxon>
        <taxon>Parasitiformes</taxon>
        <taxon>Ixodida</taxon>
        <taxon>Ixodoidea</taxon>
        <taxon>Ixodidae</taxon>
        <taxon>Ixodinae</taxon>
        <taxon>Ixodes</taxon>
    </lineage>
</organism>
<name>B7Q3M8_IXOSC</name>
<dbReference type="Proteomes" id="UP000001555">
    <property type="component" value="Unassembled WGS sequence"/>
</dbReference>
<dbReference type="VEuPathDB" id="VectorBase:ISCI008646"/>
<sequence>MSPPSVLTLIFVLLSAADVPSGDRGTGERSPTPTNGTDASARNDDVTIRAQGDWERRLKGCEKYLDLASTSHGNSTIHASDVSRVRLEHPFLSLVDGVIPNVTYSGESRLWQYLG</sequence>
<dbReference type="EnsemblMetazoa" id="ISCW008646-RA">
    <property type="protein sequence ID" value="ISCW008646-PA"/>
    <property type="gene ID" value="ISCW008646"/>
</dbReference>
<proteinExistence type="predicted"/>
<feature type="signal peptide" evidence="2">
    <location>
        <begin position="1"/>
        <end position="22"/>
    </location>
</feature>
<dbReference type="InParanoid" id="B7Q3M8"/>
<feature type="chain" id="PRO_5014568222" description="Secreted protein" evidence="2">
    <location>
        <begin position="23"/>
        <end position="115"/>
    </location>
</feature>